<dbReference type="EMBL" id="CAJVCH010418518">
    <property type="protein sequence ID" value="CAG7818346.1"/>
    <property type="molecule type" value="Genomic_DNA"/>
</dbReference>
<feature type="region of interest" description="Disordered" evidence="3">
    <location>
        <begin position="443"/>
        <end position="467"/>
    </location>
</feature>
<dbReference type="Proteomes" id="UP000708208">
    <property type="component" value="Unassembled WGS sequence"/>
</dbReference>
<feature type="compositionally biased region" description="Polar residues" evidence="3">
    <location>
        <begin position="149"/>
        <end position="158"/>
    </location>
</feature>
<dbReference type="GO" id="GO:0005634">
    <property type="term" value="C:nucleus"/>
    <property type="evidence" value="ECO:0007669"/>
    <property type="project" value="UniProtKB-UniRule"/>
</dbReference>
<dbReference type="OrthoDB" id="6247875at2759"/>
<comment type="caution">
    <text evidence="6">The sequence shown here is derived from an EMBL/GenBank/DDBJ whole genome shotgun (WGS) entry which is preliminary data.</text>
</comment>
<evidence type="ECO:0000313" key="7">
    <source>
        <dbReference type="Proteomes" id="UP000708208"/>
    </source>
</evidence>
<dbReference type="InterPro" id="IPR051095">
    <property type="entry name" value="Dros_DevTransReg"/>
</dbReference>
<gene>
    <name evidence="6" type="ORF">AFUS01_LOCUS28856</name>
</gene>
<proteinExistence type="predicted"/>
<feature type="compositionally biased region" description="Basic and acidic residues" evidence="3">
    <location>
        <begin position="188"/>
        <end position="204"/>
    </location>
</feature>
<feature type="DNA-binding region" description="HMG box" evidence="2">
    <location>
        <begin position="335"/>
        <end position="403"/>
    </location>
</feature>
<dbReference type="CDD" id="cd18315">
    <property type="entry name" value="BTB_POZ_BAB-like"/>
    <property type="match status" value="1"/>
</dbReference>
<feature type="domain" description="BTB" evidence="4">
    <location>
        <begin position="31"/>
        <end position="97"/>
    </location>
</feature>
<organism evidence="6 7">
    <name type="scientific">Allacma fusca</name>
    <dbReference type="NCBI Taxonomy" id="39272"/>
    <lineage>
        <taxon>Eukaryota</taxon>
        <taxon>Metazoa</taxon>
        <taxon>Ecdysozoa</taxon>
        <taxon>Arthropoda</taxon>
        <taxon>Hexapoda</taxon>
        <taxon>Collembola</taxon>
        <taxon>Symphypleona</taxon>
        <taxon>Sminthuridae</taxon>
        <taxon>Allacma</taxon>
    </lineage>
</organism>
<dbReference type="CDD" id="cd01389">
    <property type="entry name" value="HMG-box_ROX1-like"/>
    <property type="match status" value="1"/>
</dbReference>
<sequence length="467" mass="51942">MTAQQFNLRWNNHTNNLIQVFVDQFEREQLVDVTLSCQGKFIKAHKLVLGACSPYFQEIFDRHGTTPHPVIIMNGLKFEDIKSIVEFMYKGEVKVCESDLEGLLATAESLQIKGLSNVRATRQGQGQSSPSPSVNSTGSGNNSSNVSQESGHSNQTRKSGGNPPSGNSGNASTSHNNSNSCSTGRHNSSHELHISDKSHGDHAEGVSGTPLHLRRKRAKTTSPNKDVNESRNDNSGMETHCLKTENAPTKSVLAGFTSSVDDESSDELPMTIKIEPPFIRDIDEEDDDEWDTVKDNTKVNETCDGSQDGKANNVNKSSLRMSPCTAGLMEPKEKIPRPPNAFMIFANEWRRKLATQFPNESNKEISVRLGIMWKNLSGDSKEEYFAASRQANEDHKKKYPDYYYSPKEARMRKRWKMQQQQVSHLMSSGQYNPVHLVKVFINEDGDGERTKQSSGSAASLHHTASSH</sequence>
<dbReference type="SMART" id="SM00225">
    <property type="entry name" value="BTB"/>
    <property type="match status" value="1"/>
</dbReference>
<dbReference type="InterPro" id="IPR009071">
    <property type="entry name" value="HMG_box_dom"/>
</dbReference>
<dbReference type="Pfam" id="PF00651">
    <property type="entry name" value="BTB"/>
    <property type="match status" value="1"/>
</dbReference>
<evidence type="ECO:0000256" key="1">
    <source>
        <dbReference type="ARBA" id="ARBA00023242"/>
    </source>
</evidence>
<evidence type="ECO:0000256" key="2">
    <source>
        <dbReference type="PROSITE-ProRule" id="PRU00267"/>
    </source>
</evidence>
<evidence type="ECO:0000313" key="6">
    <source>
        <dbReference type="EMBL" id="CAG7818346.1"/>
    </source>
</evidence>
<feature type="domain" description="HMG box" evidence="5">
    <location>
        <begin position="335"/>
        <end position="403"/>
    </location>
</feature>
<feature type="compositionally biased region" description="Polar residues" evidence="3">
    <location>
        <begin position="299"/>
        <end position="318"/>
    </location>
</feature>
<name>A0A8J2KRC4_9HEXA</name>
<dbReference type="PROSITE" id="PS50118">
    <property type="entry name" value="HMG_BOX_2"/>
    <property type="match status" value="1"/>
</dbReference>
<evidence type="ECO:0000259" key="4">
    <source>
        <dbReference type="PROSITE" id="PS50097"/>
    </source>
</evidence>
<evidence type="ECO:0000259" key="5">
    <source>
        <dbReference type="PROSITE" id="PS50118"/>
    </source>
</evidence>
<feature type="compositionally biased region" description="Low complexity" evidence="3">
    <location>
        <begin position="123"/>
        <end position="148"/>
    </location>
</feature>
<keyword evidence="1 2" id="KW-0539">Nucleus</keyword>
<feature type="compositionally biased region" description="Low complexity" evidence="3">
    <location>
        <begin position="453"/>
        <end position="467"/>
    </location>
</feature>
<dbReference type="PANTHER" id="PTHR23110">
    <property type="entry name" value="BTB DOMAIN TRANSCRIPTION FACTOR"/>
    <property type="match status" value="1"/>
</dbReference>
<dbReference type="Pfam" id="PF00505">
    <property type="entry name" value="HMG_box"/>
    <property type="match status" value="1"/>
</dbReference>
<dbReference type="GO" id="GO:0006357">
    <property type="term" value="P:regulation of transcription by RNA polymerase II"/>
    <property type="evidence" value="ECO:0007669"/>
    <property type="project" value="TreeGrafter"/>
</dbReference>
<dbReference type="GO" id="GO:0003677">
    <property type="term" value="F:DNA binding"/>
    <property type="evidence" value="ECO:0007669"/>
    <property type="project" value="UniProtKB-UniRule"/>
</dbReference>
<dbReference type="PANTHER" id="PTHR23110:SF99">
    <property type="entry name" value="BROAD-COMPLEX CORE PROTEIN ISOFORM 6"/>
    <property type="match status" value="1"/>
</dbReference>
<dbReference type="InterPro" id="IPR000210">
    <property type="entry name" value="BTB/POZ_dom"/>
</dbReference>
<reference evidence="6" key="1">
    <citation type="submission" date="2021-06" db="EMBL/GenBank/DDBJ databases">
        <authorList>
            <person name="Hodson N. C."/>
            <person name="Mongue J. A."/>
            <person name="Jaron S. K."/>
        </authorList>
    </citation>
    <scope>NUCLEOTIDE SEQUENCE</scope>
</reference>
<dbReference type="SMART" id="SM00398">
    <property type="entry name" value="HMG"/>
    <property type="match status" value="1"/>
</dbReference>
<keyword evidence="7" id="KW-1185">Reference proteome</keyword>
<protein>
    <submittedName>
        <fullName evidence="6">Uncharacterized protein</fullName>
    </submittedName>
</protein>
<feature type="compositionally biased region" description="Low complexity" evidence="3">
    <location>
        <begin position="159"/>
        <end position="184"/>
    </location>
</feature>
<feature type="region of interest" description="Disordered" evidence="3">
    <location>
        <begin position="120"/>
        <end position="240"/>
    </location>
</feature>
<keyword evidence="2" id="KW-0238">DNA-binding</keyword>
<feature type="region of interest" description="Disordered" evidence="3">
    <location>
        <begin position="298"/>
        <end position="318"/>
    </location>
</feature>
<accession>A0A8J2KRC4</accession>
<evidence type="ECO:0000256" key="3">
    <source>
        <dbReference type="SAM" id="MobiDB-lite"/>
    </source>
</evidence>
<dbReference type="AlphaFoldDB" id="A0A8J2KRC4"/>
<dbReference type="PROSITE" id="PS50097">
    <property type="entry name" value="BTB"/>
    <property type="match status" value="1"/>
</dbReference>